<organism evidence="1">
    <name type="scientific">Nicotiana tabacum</name>
    <name type="common">Common tobacco</name>
    <dbReference type="NCBI Taxonomy" id="4097"/>
    <lineage>
        <taxon>Eukaryota</taxon>
        <taxon>Viridiplantae</taxon>
        <taxon>Streptophyta</taxon>
        <taxon>Embryophyta</taxon>
        <taxon>Tracheophyta</taxon>
        <taxon>Spermatophyta</taxon>
        <taxon>Magnoliopsida</taxon>
        <taxon>eudicotyledons</taxon>
        <taxon>Gunneridae</taxon>
        <taxon>Pentapetalae</taxon>
        <taxon>asterids</taxon>
        <taxon>lamiids</taxon>
        <taxon>Solanales</taxon>
        <taxon>Solanaceae</taxon>
        <taxon>Nicotianoideae</taxon>
        <taxon>Nicotianeae</taxon>
        <taxon>Nicotiana</taxon>
    </lineage>
</organism>
<dbReference type="Proteomes" id="UP000790787">
    <property type="component" value="Mitochondrion MT"/>
</dbReference>
<dbReference type="EMBL" id="BA000042">
    <property type="protein sequence ID" value="BAD83512.1"/>
    <property type="molecule type" value="Genomic_DNA"/>
</dbReference>
<dbReference type="PaxDb" id="4097-Q5M9W6"/>
<reference evidence="1 2" key="2">
    <citation type="journal article" date="2005" name="Mol. Genet. Genomics">
        <title>The complete nucleotide sequence and multipartite organization of the tobacco mitochondrial genome: comparative analysis of mitochondrial genomes in higher plants.</title>
        <authorList>
            <person name="Sugiyama Y."/>
            <person name="Watase Y."/>
            <person name="Nagase M."/>
            <person name="Makita N."/>
            <person name="Yagura S."/>
            <person name="Hirai A."/>
            <person name="Sugiura M."/>
        </authorList>
    </citation>
    <scope>NUCLEOTIDE SEQUENCE</scope>
    <source>
        <strain evidence="2">cv. TN90</strain>
        <tissue evidence="1 4">Leaf</tissue>
    </source>
</reference>
<dbReference type="RefSeq" id="YP_173447.1">
    <property type="nucleotide sequence ID" value="NC_006581.1"/>
</dbReference>
<evidence type="ECO:0000313" key="4">
    <source>
        <dbReference type="RefSeq" id="YP_173447.1"/>
    </source>
</evidence>
<dbReference type="KEGG" id="nta:3205328"/>
<keyword evidence="3" id="KW-1185">Reference proteome</keyword>
<keyword evidence="1 4" id="KW-0496">Mitochondrion</keyword>
<dbReference type="GeneID" id="3205328"/>
<dbReference type="AlphaFoldDB" id="Q5M9W6"/>
<protein>
    <submittedName>
        <fullName evidence="1 4">Uncharacterized protein</fullName>
    </submittedName>
</protein>
<geneLocation type="mitochondrion" evidence="1 4"/>
<evidence type="ECO:0000313" key="3">
    <source>
        <dbReference type="Proteomes" id="UP000790787"/>
    </source>
</evidence>
<accession>Q5M9W6</accession>
<proteinExistence type="predicted"/>
<reference evidence="4" key="3">
    <citation type="submission" date="2025-04" db="UniProtKB">
        <authorList>
            <consortium name="RefSeq"/>
        </authorList>
    </citation>
    <scope>IDENTIFICATION</scope>
    <source>
        <tissue evidence="4">Leaf</tissue>
    </source>
</reference>
<evidence type="ECO:0000313" key="1">
    <source>
        <dbReference type="EMBL" id="BAD83512.1"/>
    </source>
</evidence>
<evidence type="ECO:0000313" key="2">
    <source>
        <dbReference type="Proteomes" id="UP000084051"/>
    </source>
</evidence>
<reference evidence="4" key="1">
    <citation type="submission" date="2004-12" db="EMBL/GenBank/DDBJ databases">
        <authorList>
            <consortium name="NCBI Genome Project"/>
        </authorList>
    </citation>
    <scope>NUCLEOTIDE SEQUENCE</scope>
    <source>
        <tissue evidence="4">Leaf</tissue>
    </source>
</reference>
<name>Q5M9W6_TOBAC</name>
<gene>
    <name evidence="1 4" type="primary">orf114c</name>
    <name evidence="4" type="ORF">NitaMp109</name>
</gene>
<sequence length="114" mass="12504">MINKVLITSSSRVSLLWRFGTILIAFSQSSKRGWLKEMDSFLQCIPPGRLGYLFSKIRSFKLKPTSISSVGRQGSSLSIHSSYWGISALVECLVGESVSSATLYAPGFLANPVR</sequence>